<evidence type="ECO:0000313" key="5">
    <source>
        <dbReference type="EMBL" id="QED25765.1"/>
    </source>
</evidence>
<comment type="cofactor">
    <cofactor evidence="3">
        <name>Mo-molybdopterin cytosine dinucleotide</name>
        <dbReference type="ChEBI" id="CHEBI:71308"/>
    </cofactor>
</comment>
<dbReference type="OrthoDB" id="9775084at2"/>
<organism evidence="5 6">
    <name type="scientific">Microvenator marinus</name>
    <dbReference type="NCBI Taxonomy" id="2600177"/>
    <lineage>
        <taxon>Bacteria</taxon>
        <taxon>Deltaproteobacteria</taxon>
        <taxon>Bradymonadales</taxon>
        <taxon>Microvenatoraceae</taxon>
        <taxon>Microvenator</taxon>
    </lineage>
</organism>
<keyword evidence="6" id="KW-1185">Reference proteome</keyword>
<dbReference type="InterPro" id="IPR008274">
    <property type="entry name" value="AldOxase/xan_DH_MoCoBD1"/>
</dbReference>
<evidence type="ECO:0000259" key="4">
    <source>
        <dbReference type="SMART" id="SM01008"/>
    </source>
</evidence>
<dbReference type="GO" id="GO:0016491">
    <property type="term" value="F:oxidoreductase activity"/>
    <property type="evidence" value="ECO:0007669"/>
    <property type="project" value="UniProtKB-KW"/>
</dbReference>
<dbReference type="SMART" id="SM01008">
    <property type="entry name" value="Ald_Xan_dh_C"/>
    <property type="match status" value="1"/>
</dbReference>
<dbReference type="AlphaFoldDB" id="A0A5B8XJS0"/>
<dbReference type="Pfam" id="PF02738">
    <property type="entry name" value="MoCoBD_1"/>
    <property type="match status" value="1"/>
</dbReference>
<dbReference type="Pfam" id="PF20256">
    <property type="entry name" value="MoCoBD_2"/>
    <property type="match status" value="1"/>
</dbReference>
<dbReference type="KEGG" id="bbae:FRD01_00500"/>
<dbReference type="Proteomes" id="UP000321595">
    <property type="component" value="Chromosome"/>
</dbReference>
<dbReference type="InterPro" id="IPR016208">
    <property type="entry name" value="Ald_Oxase/xanthine_DH-like"/>
</dbReference>
<name>A0A5B8XJS0_9DELT</name>
<keyword evidence="1" id="KW-0500">Molybdenum</keyword>
<feature type="domain" description="Aldehyde oxidase/xanthine dehydrogenase a/b hammerhead" evidence="4">
    <location>
        <begin position="11"/>
        <end position="118"/>
    </location>
</feature>
<keyword evidence="2" id="KW-0560">Oxidoreductase</keyword>
<dbReference type="GO" id="GO:0005506">
    <property type="term" value="F:iron ion binding"/>
    <property type="evidence" value="ECO:0007669"/>
    <property type="project" value="InterPro"/>
</dbReference>
<reference evidence="5 6" key="1">
    <citation type="submission" date="2019-08" db="EMBL/GenBank/DDBJ databases">
        <authorList>
            <person name="Liang Q."/>
        </authorList>
    </citation>
    <scope>NUCLEOTIDE SEQUENCE [LARGE SCALE GENOMIC DNA]</scope>
    <source>
        <strain evidence="5 6">V1718</strain>
    </source>
</reference>
<dbReference type="SUPFAM" id="SSF56003">
    <property type="entry name" value="Molybdenum cofactor-binding domain"/>
    <property type="match status" value="1"/>
</dbReference>
<dbReference type="Pfam" id="PF01315">
    <property type="entry name" value="Ald_Xan_dh_C"/>
    <property type="match status" value="1"/>
</dbReference>
<dbReference type="RefSeq" id="WP_146956624.1">
    <property type="nucleotide sequence ID" value="NZ_CP042467.1"/>
</dbReference>
<dbReference type="SUPFAM" id="SSF54665">
    <property type="entry name" value="CO dehydrogenase molybdoprotein N-domain-like"/>
    <property type="match status" value="1"/>
</dbReference>
<proteinExistence type="predicted"/>
<dbReference type="PANTHER" id="PTHR11908">
    <property type="entry name" value="XANTHINE DEHYDROGENASE"/>
    <property type="match status" value="1"/>
</dbReference>
<evidence type="ECO:0000256" key="1">
    <source>
        <dbReference type="ARBA" id="ARBA00022505"/>
    </source>
</evidence>
<sequence length="759" mass="83249">MTHYDARLHVQGLSTYVDDVAAPHGMLHAAVFSSPKAHGKLLGVNDSAAKELPGVKAILYAADIPGENQIGAIIPDEVLLATDEVHFIGHPIALVIADSPELARHACTLMKAEIEELPAVVCPREAYKKGNFIAPPRTFAMGDVDQAFAECDVVVEGECDIAGQEHLYLETQRTRAVWGEGGRIEVYSSTQSPYAVQKAIAKILGLPNHMVEVDVRRLGGGFGGKEDQATAWACLAALGAQILRRPVELVLNRVDDLKMTGKRHPYKADFKLGLKADGTFMAYEARLYQNSGAAADLSTAVLERSLFHATNSYFFPNTRVEAACCRTNIQPHTAFRGFGGPQGMFVVEAAIAKAADVMGLAREVLQYKNLLKEGESLPYGQKTEGCRTHTSWNRAVEKFNWSGMRRAADTFNSEHKTKKKGLAIMPICFGIAFTKTFFNQASALVHVYGDGSVSVSTGGVEMGQGVNSKMIDIAAKEFGISTSRVRLESTNTTRIANMSPSAASATADLNGNATILATQAILKRLKRLVAQELSVSDEELEFKDGKVWHREEPTEWTWEKVVGHAYFNRVGLSEHAFYATPNIWFDAEKEKGRPFAYHVYGTAIVESEIDVLRGTYDFTSVKIVHDLGRTVNELVDLGQIEGGFAQGIGWMTLEELAYHEDGRLLSHALSTYKAPDVYFMPDDMEIEWLTEPGPTGPYGSKAVGEPPLMYGIGAYFSLRDAMRAFREDDYEFRAPMTPERVLLGLQGHHSEEPAEAKSA</sequence>
<evidence type="ECO:0000256" key="2">
    <source>
        <dbReference type="ARBA" id="ARBA00023002"/>
    </source>
</evidence>
<dbReference type="FunFam" id="3.30.365.10:FF:000001">
    <property type="entry name" value="Xanthine dehydrogenase oxidase"/>
    <property type="match status" value="1"/>
</dbReference>
<accession>A0A5B8XJS0</accession>
<gene>
    <name evidence="5" type="ORF">FRD01_00500</name>
</gene>
<dbReference type="InterPro" id="IPR000674">
    <property type="entry name" value="Ald_Oxase/Xan_DH_a/b"/>
</dbReference>
<dbReference type="PANTHER" id="PTHR11908:SF132">
    <property type="entry name" value="ALDEHYDE OXIDASE 1-RELATED"/>
    <property type="match status" value="1"/>
</dbReference>
<dbReference type="InterPro" id="IPR036856">
    <property type="entry name" value="Ald_Oxase/Xan_DH_a/b_sf"/>
</dbReference>
<evidence type="ECO:0000313" key="6">
    <source>
        <dbReference type="Proteomes" id="UP000321595"/>
    </source>
</evidence>
<dbReference type="InterPro" id="IPR046867">
    <property type="entry name" value="AldOxase/xan_DH_MoCoBD2"/>
</dbReference>
<dbReference type="InterPro" id="IPR037165">
    <property type="entry name" value="AldOxase/xan_DH_Mopterin-bd_sf"/>
</dbReference>
<dbReference type="Gene3D" id="3.90.1170.50">
    <property type="entry name" value="Aldehyde oxidase/xanthine dehydrogenase, a/b hammerhead"/>
    <property type="match status" value="1"/>
</dbReference>
<dbReference type="Gene3D" id="3.30.365.10">
    <property type="entry name" value="Aldehyde oxidase/xanthine dehydrogenase, molybdopterin binding domain"/>
    <property type="match status" value="4"/>
</dbReference>
<evidence type="ECO:0000256" key="3">
    <source>
        <dbReference type="ARBA" id="ARBA00053029"/>
    </source>
</evidence>
<protein>
    <submittedName>
        <fullName evidence="5">Molybdopterin-dependent oxidoreductase</fullName>
    </submittedName>
</protein>
<dbReference type="EMBL" id="CP042467">
    <property type="protein sequence ID" value="QED25765.1"/>
    <property type="molecule type" value="Genomic_DNA"/>
</dbReference>